<name>A0A9J6H469_HAELO</name>
<comment type="caution">
    <text evidence="2">The sequence shown here is derived from an EMBL/GenBank/DDBJ whole genome shotgun (WGS) entry which is preliminary data.</text>
</comment>
<gene>
    <name evidence="2" type="ORF">HPB48_008992</name>
</gene>
<accession>A0A9J6H469</accession>
<feature type="region of interest" description="Disordered" evidence="1">
    <location>
        <begin position="265"/>
        <end position="285"/>
    </location>
</feature>
<dbReference type="Proteomes" id="UP000821853">
    <property type="component" value="Chromosome 9"/>
</dbReference>
<feature type="region of interest" description="Disordered" evidence="1">
    <location>
        <begin position="60"/>
        <end position="96"/>
    </location>
</feature>
<dbReference type="EMBL" id="JABSTR010000011">
    <property type="protein sequence ID" value="KAH9381428.1"/>
    <property type="molecule type" value="Genomic_DNA"/>
</dbReference>
<sequence>MLLTPNELLITGEDCKKTAFNSCQYGAGTGSGDNEMNEQAILGLSSHLKGVRNGVMNRERKKGNVDEYEKRRERWHNRDEEGAGNVGRGANRKRGQTDEVRACELGALAGLPLIKAVISLGRRAVVLNFHESEPEQKGFVERRPRGLKRGKMECTAQGLRQGRESQVQVDIGLVASNALGRELSSALKTGVCRGDLGLPSAFPQGGGMAEEDRSITANRSERPYFSGVPPGTVTSSLVTRGFLVFIFLQVLPSISRWIGQPGTLSGEKSGWKRKKVGGGDLRKSGKNEVATCGEDMQMRGTL</sequence>
<keyword evidence="3" id="KW-1185">Reference proteome</keyword>
<evidence type="ECO:0000313" key="2">
    <source>
        <dbReference type="EMBL" id="KAH9381428.1"/>
    </source>
</evidence>
<reference evidence="2 3" key="1">
    <citation type="journal article" date="2020" name="Cell">
        <title>Large-Scale Comparative Analyses of Tick Genomes Elucidate Their Genetic Diversity and Vector Capacities.</title>
        <authorList>
            <consortium name="Tick Genome and Microbiome Consortium (TIGMIC)"/>
            <person name="Jia N."/>
            <person name="Wang J."/>
            <person name="Shi W."/>
            <person name="Du L."/>
            <person name="Sun Y."/>
            <person name="Zhan W."/>
            <person name="Jiang J.F."/>
            <person name="Wang Q."/>
            <person name="Zhang B."/>
            <person name="Ji P."/>
            <person name="Bell-Sakyi L."/>
            <person name="Cui X.M."/>
            <person name="Yuan T.T."/>
            <person name="Jiang B.G."/>
            <person name="Yang W.F."/>
            <person name="Lam T.T."/>
            <person name="Chang Q.C."/>
            <person name="Ding S.J."/>
            <person name="Wang X.J."/>
            <person name="Zhu J.G."/>
            <person name="Ruan X.D."/>
            <person name="Zhao L."/>
            <person name="Wei J.T."/>
            <person name="Ye R.Z."/>
            <person name="Que T.C."/>
            <person name="Du C.H."/>
            <person name="Zhou Y.H."/>
            <person name="Cheng J.X."/>
            <person name="Dai P.F."/>
            <person name="Guo W.B."/>
            <person name="Han X.H."/>
            <person name="Huang E.J."/>
            <person name="Li L.F."/>
            <person name="Wei W."/>
            <person name="Gao Y.C."/>
            <person name="Liu J.Z."/>
            <person name="Shao H.Z."/>
            <person name="Wang X."/>
            <person name="Wang C.C."/>
            <person name="Yang T.C."/>
            <person name="Huo Q.B."/>
            <person name="Li W."/>
            <person name="Chen H.Y."/>
            <person name="Chen S.E."/>
            <person name="Zhou L.G."/>
            <person name="Ni X.B."/>
            <person name="Tian J.H."/>
            <person name="Sheng Y."/>
            <person name="Liu T."/>
            <person name="Pan Y.S."/>
            <person name="Xia L.Y."/>
            <person name="Li J."/>
            <person name="Zhao F."/>
            <person name="Cao W.C."/>
        </authorList>
    </citation>
    <scope>NUCLEOTIDE SEQUENCE [LARGE SCALE GENOMIC DNA]</scope>
    <source>
        <strain evidence="2">HaeL-2018</strain>
    </source>
</reference>
<dbReference type="AlphaFoldDB" id="A0A9J6H469"/>
<evidence type="ECO:0000256" key="1">
    <source>
        <dbReference type="SAM" id="MobiDB-lite"/>
    </source>
</evidence>
<proteinExistence type="predicted"/>
<organism evidence="2 3">
    <name type="scientific">Haemaphysalis longicornis</name>
    <name type="common">Bush tick</name>
    <dbReference type="NCBI Taxonomy" id="44386"/>
    <lineage>
        <taxon>Eukaryota</taxon>
        <taxon>Metazoa</taxon>
        <taxon>Ecdysozoa</taxon>
        <taxon>Arthropoda</taxon>
        <taxon>Chelicerata</taxon>
        <taxon>Arachnida</taxon>
        <taxon>Acari</taxon>
        <taxon>Parasitiformes</taxon>
        <taxon>Ixodida</taxon>
        <taxon>Ixodoidea</taxon>
        <taxon>Ixodidae</taxon>
        <taxon>Haemaphysalinae</taxon>
        <taxon>Haemaphysalis</taxon>
    </lineage>
</organism>
<evidence type="ECO:0000313" key="3">
    <source>
        <dbReference type="Proteomes" id="UP000821853"/>
    </source>
</evidence>
<dbReference type="VEuPathDB" id="VectorBase:HLOH_059221"/>
<feature type="compositionally biased region" description="Basic and acidic residues" evidence="1">
    <location>
        <begin position="62"/>
        <end position="81"/>
    </location>
</feature>
<protein>
    <submittedName>
        <fullName evidence="2">Uncharacterized protein</fullName>
    </submittedName>
</protein>